<dbReference type="EMBL" id="QUZU01000076">
    <property type="protein sequence ID" value="TFY84197.1"/>
    <property type="molecule type" value="Genomic_DNA"/>
</dbReference>
<feature type="compositionally biased region" description="Low complexity" evidence="1">
    <location>
        <begin position="37"/>
        <end position="47"/>
    </location>
</feature>
<dbReference type="Gene3D" id="3.90.1300.10">
    <property type="entry name" value="Amidase signature (AS) domain"/>
    <property type="match status" value="1"/>
</dbReference>
<evidence type="ECO:0000256" key="1">
    <source>
        <dbReference type="SAM" id="MobiDB-lite"/>
    </source>
</evidence>
<proteinExistence type="predicted"/>
<comment type="caution">
    <text evidence="2">The sequence shown here is derived from an EMBL/GenBank/DDBJ whole genome shotgun (WGS) entry which is preliminary data.</text>
</comment>
<organism evidence="2 3">
    <name type="scientific">Pseudomonas kairouanensis</name>
    <dbReference type="NCBI Taxonomy" id="2293832"/>
    <lineage>
        <taxon>Bacteria</taxon>
        <taxon>Pseudomonadati</taxon>
        <taxon>Pseudomonadota</taxon>
        <taxon>Gammaproteobacteria</taxon>
        <taxon>Pseudomonadales</taxon>
        <taxon>Pseudomonadaceae</taxon>
        <taxon>Pseudomonas</taxon>
    </lineage>
</organism>
<dbReference type="SUPFAM" id="SSF75304">
    <property type="entry name" value="Amidase signature (AS) enzymes"/>
    <property type="match status" value="1"/>
</dbReference>
<dbReference type="AlphaFoldDB" id="A0A4Z0ACU8"/>
<protein>
    <recommendedName>
        <fullName evidence="4">Amidase domain-containing protein</fullName>
    </recommendedName>
</protein>
<feature type="compositionally biased region" description="Basic and acidic residues" evidence="1">
    <location>
        <begin position="1"/>
        <end position="13"/>
    </location>
</feature>
<name>A0A4Z0ACU8_9PSED</name>
<dbReference type="Proteomes" id="UP000297391">
    <property type="component" value="Unassembled WGS sequence"/>
</dbReference>
<evidence type="ECO:0000313" key="3">
    <source>
        <dbReference type="Proteomes" id="UP000297391"/>
    </source>
</evidence>
<evidence type="ECO:0008006" key="4">
    <source>
        <dbReference type="Google" id="ProtNLM"/>
    </source>
</evidence>
<dbReference type="OrthoDB" id="7015746at2"/>
<sequence length="253" mass="26652">MSRESRRMDEKCSKYWRPSVPCPTGHPSSLSSDCMLPAAPAGAMGEPPGKRGVAFDSAPPASEHSPSGISLPRQDVPGPLMKTVRDPALSLNALSGSDPSGPVMVEVPLVSNNSTLAALHLLAGWRIGFAHRSVGVEAPEVLCHSAAFLQALNLLRSAGALLVPVDACRGDDASHFTLQARNEIEACVSEHCLDAVVSESNSTAFHAACTSGSPGVCESLTDGSLLWFYGARWAGDRLMALVHIYRQLLQQAG</sequence>
<reference evidence="2 3" key="1">
    <citation type="journal article" date="2019" name="Syst. Appl. Microbiol.">
        <title>New species of pathogenic Pseudomonas isolated from citrus in Tunisia: Proposal of Pseudomonas kairouanensis sp. nov. and Pseudomonas nabeulensis sp. nov.</title>
        <authorList>
            <person name="Oueslati M."/>
            <person name="Mulet M."/>
            <person name="Gomila M."/>
            <person name="Berge O."/>
            <person name="Hajlaoui M.R."/>
            <person name="Lalucat J."/>
            <person name="Sadfi-Zouaoui N."/>
            <person name="Garcia-Valdes E."/>
        </authorList>
    </citation>
    <scope>NUCLEOTIDE SEQUENCE [LARGE SCALE GENOMIC DNA]</scope>
    <source>
        <strain evidence="2 3">KC12</strain>
    </source>
</reference>
<gene>
    <name evidence="2" type="ORF">DYL59_30360</name>
</gene>
<evidence type="ECO:0000313" key="2">
    <source>
        <dbReference type="EMBL" id="TFY84197.1"/>
    </source>
</evidence>
<dbReference type="InterPro" id="IPR036928">
    <property type="entry name" value="AS_sf"/>
</dbReference>
<feature type="region of interest" description="Disordered" evidence="1">
    <location>
        <begin position="1"/>
        <end position="80"/>
    </location>
</feature>
<keyword evidence="3" id="KW-1185">Reference proteome</keyword>
<accession>A0A4Z0ACU8</accession>